<sequence>MLGFTIFKTHVFISCKRKNLAAHSVPVRNHEYSQTQFVFTGTPLGVFFFLFQGVKFFTPICLNWRDELVKLFDRRRSGAPDELRGNQFIGSHVLGSDRITTPRTCFFCFYGNHEKGPVEDCLLRGKQAKKDFGVAGEEPMPDKIDGESVGHYCAHWLDFMAE</sequence>
<protein>
    <submittedName>
        <fullName evidence="1">Uncharacterized protein</fullName>
    </submittedName>
</protein>
<evidence type="ECO:0000313" key="1">
    <source>
        <dbReference type="EMBL" id="PIR76054.1"/>
    </source>
</evidence>
<dbReference type="AlphaFoldDB" id="A0A2H0TV83"/>
<comment type="caution">
    <text evidence="1">The sequence shown here is derived from an EMBL/GenBank/DDBJ whole genome shotgun (WGS) entry which is preliminary data.</text>
</comment>
<evidence type="ECO:0000313" key="2">
    <source>
        <dbReference type="Proteomes" id="UP000231530"/>
    </source>
</evidence>
<accession>A0A2H0TV83</accession>
<organism evidence="1 2">
    <name type="scientific">Candidatus Magasanikbacteria bacterium CG10_big_fil_rev_8_21_14_0_10_42_10</name>
    <dbReference type="NCBI Taxonomy" id="1974649"/>
    <lineage>
        <taxon>Bacteria</taxon>
        <taxon>Candidatus Magasanikiibacteriota</taxon>
    </lineage>
</organism>
<dbReference type="Proteomes" id="UP000231530">
    <property type="component" value="Unassembled WGS sequence"/>
</dbReference>
<proteinExistence type="predicted"/>
<reference evidence="2" key="1">
    <citation type="submission" date="2017-09" db="EMBL/GenBank/DDBJ databases">
        <title>Depth-based differentiation of microbial function through sediment-hosted aquifers and enrichment of novel symbionts in the deep terrestrial subsurface.</title>
        <authorList>
            <person name="Probst A.J."/>
            <person name="Ladd B."/>
            <person name="Jarett J.K."/>
            <person name="Geller-Mcgrath D.E."/>
            <person name="Sieber C.M.K."/>
            <person name="Emerson J.B."/>
            <person name="Anantharaman K."/>
            <person name="Thomas B.C."/>
            <person name="Malmstrom R."/>
            <person name="Stieglmeier M."/>
            <person name="Klingl A."/>
            <person name="Woyke T."/>
            <person name="Ryan C.M."/>
            <person name="Banfield J.F."/>
        </authorList>
    </citation>
    <scope>NUCLEOTIDE SEQUENCE [LARGE SCALE GENOMIC DNA]</scope>
</reference>
<dbReference type="EMBL" id="PFBY01000043">
    <property type="protein sequence ID" value="PIR76054.1"/>
    <property type="molecule type" value="Genomic_DNA"/>
</dbReference>
<name>A0A2H0TV83_9BACT</name>
<gene>
    <name evidence="1" type="ORF">COU32_04140</name>
</gene>